<dbReference type="GO" id="GO:0016787">
    <property type="term" value="F:hydrolase activity"/>
    <property type="evidence" value="ECO:0007669"/>
    <property type="project" value="UniProtKB-KW"/>
</dbReference>
<evidence type="ECO:0000259" key="10">
    <source>
        <dbReference type="PROSITE" id="PS50994"/>
    </source>
</evidence>
<evidence type="ECO:0000256" key="3">
    <source>
        <dbReference type="ARBA" id="ARBA00022759"/>
    </source>
</evidence>
<dbReference type="GO" id="GO:0003676">
    <property type="term" value="F:nucleic acid binding"/>
    <property type="evidence" value="ECO:0007669"/>
    <property type="project" value="InterPro"/>
</dbReference>
<keyword evidence="3" id="KW-0255">Endonuclease</keyword>
<dbReference type="GO" id="GO:0046872">
    <property type="term" value="F:metal ion binding"/>
    <property type="evidence" value="ECO:0007669"/>
    <property type="project" value="UniProtKB-KW"/>
</dbReference>
<dbReference type="Pfam" id="PF13976">
    <property type="entry name" value="gag_pre-integrs"/>
    <property type="match status" value="1"/>
</dbReference>
<accession>A0A225W7J8</accession>
<keyword evidence="1" id="KW-0540">Nuclease</keyword>
<dbReference type="InterPro" id="IPR001584">
    <property type="entry name" value="Integrase_cat-core"/>
</dbReference>
<comment type="caution">
    <text evidence="11">The sequence shown here is derived from an EMBL/GenBank/DDBJ whole genome shotgun (WGS) entry which is preliminary data.</text>
</comment>
<gene>
    <name evidence="11" type="ORF">PHMEG_00013585</name>
</gene>
<keyword evidence="8" id="KW-0548">Nucleotidyltransferase</keyword>
<dbReference type="STRING" id="4795.A0A225W7J8"/>
<dbReference type="InterPro" id="IPR036397">
    <property type="entry name" value="RNaseH_sf"/>
</dbReference>
<evidence type="ECO:0000256" key="6">
    <source>
        <dbReference type="ARBA" id="ARBA00022908"/>
    </source>
</evidence>
<evidence type="ECO:0000256" key="2">
    <source>
        <dbReference type="ARBA" id="ARBA00022723"/>
    </source>
</evidence>
<keyword evidence="7" id="KW-0695">RNA-directed DNA polymerase</keyword>
<feature type="domain" description="Integrase catalytic" evidence="10">
    <location>
        <begin position="155"/>
        <end position="318"/>
    </location>
</feature>
<dbReference type="GO" id="GO:0004519">
    <property type="term" value="F:endonuclease activity"/>
    <property type="evidence" value="ECO:0007669"/>
    <property type="project" value="UniProtKB-KW"/>
</dbReference>
<evidence type="ECO:0000313" key="12">
    <source>
        <dbReference type="Proteomes" id="UP000198211"/>
    </source>
</evidence>
<dbReference type="InterPro" id="IPR012337">
    <property type="entry name" value="RNaseH-like_sf"/>
</dbReference>
<name>A0A225W7J8_9STRA</name>
<dbReference type="PROSITE" id="PS50994">
    <property type="entry name" value="INTEGRASE"/>
    <property type="match status" value="1"/>
</dbReference>
<evidence type="ECO:0000313" key="11">
    <source>
        <dbReference type="EMBL" id="OWZ13149.1"/>
    </source>
</evidence>
<keyword evidence="2" id="KW-0479">Metal-binding</keyword>
<reference evidence="12" key="1">
    <citation type="submission" date="2017-03" db="EMBL/GenBank/DDBJ databases">
        <title>Phytopthora megakarya and P. palmivora, two closely related causual agents of cacao black pod achieved similar genome size and gene model numbers by different mechanisms.</title>
        <authorList>
            <person name="Ali S."/>
            <person name="Shao J."/>
            <person name="Larry D.J."/>
            <person name="Kronmiller B."/>
            <person name="Shen D."/>
            <person name="Strem M.D."/>
            <person name="Melnick R.L."/>
            <person name="Guiltinan M.J."/>
            <person name="Tyler B.M."/>
            <person name="Meinhardt L.W."/>
            <person name="Bailey B.A."/>
        </authorList>
    </citation>
    <scope>NUCLEOTIDE SEQUENCE [LARGE SCALE GENOMIC DNA]</scope>
    <source>
        <strain evidence="12">zdho120</strain>
    </source>
</reference>
<keyword evidence="6" id="KW-0229">DNA integration</keyword>
<evidence type="ECO:0000256" key="5">
    <source>
        <dbReference type="ARBA" id="ARBA00022842"/>
    </source>
</evidence>
<keyword evidence="4" id="KW-0378">Hydrolase</keyword>
<evidence type="ECO:0000256" key="9">
    <source>
        <dbReference type="ARBA" id="ARBA00023172"/>
    </source>
</evidence>
<keyword evidence="8" id="KW-0808">Transferase</keyword>
<dbReference type="OrthoDB" id="89199at2759"/>
<dbReference type="SUPFAM" id="SSF53098">
    <property type="entry name" value="Ribonuclease H-like"/>
    <property type="match status" value="1"/>
</dbReference>
<protein>
    <submittedName>
        <fullName evidence="11">Integrase, catalytic core protein</fullName>
    </submittedName>
</protein>
<dbReference type="GO" id="GO:0006310">
    <property type="term" value="P:DNA recombination"/>
    <property type="evidence" value="ECO:0007669"/>
    <property type="project" value="UniProtKB-KW"/>
</dbReference>
<dbReference type="GO" id="GO:0015074">
    <property type="term" value="P:DNA integration"/>
    <property type="evidence" value="ECO:0007669"/>
    <property type="project" value="UniProtKB-KW"/>
</dbReference>
<dbReference type="GO" id="GO:0003964">
    <property type="term" value="F:RNA-directed DNA polymerase activity"/>
    <property type="evidence" value="ECO:0007669"/>
    <property type="project" value="UniProtKB-KW"/>
</dbReference>
<proteinExistence type="predicted"/>
<evidence type="ECO:0000256" key="4">
    <source>
        <dbReference type="ARBA" id="ARBA00022801"/>
    </source>
</evidence>
<dbReference type="Gene3D" id="3.30.420.10">
    <property type="entry name" value="Ribonuclease H-like superfamily/Ribonuclease H"/>
    <property type="match status" value="1"/>
</dbReference>
<evidence type="ECO:0000256" key="8">
    <source>
        <dbReference type="ARBA" id="ARBA00022932"/>
    </source>
</evidence>
<evidence type="ECO:0000256" key="7">
    <source>
        <dbReference type="ARBA" id="ARBA00022918"/>
    </source>
</evidence>
<dbReference type="GO" id="GO:0003887">
    <property type="term" value="F:DNA-directed DNA polymerase activity"/>
    <property type="evidence" value="ECO:0007669"/>
    <property type="project" value="UniProtKB-KW"/>
</dbReference>
<keyword evidence="9" id="KW-0233">DNA recombination</keyword>
<dbReference type="PANTHER" id="PTHR42648:SF11">
    <property type="entry name" value="TRANSPOSON TY4-P GAG-POL POLYPROTEIN"/>
    <property type="match status" value="1"/>
</dbReference>
<keyword evidence="12" id="KW-1185">Reference proteome</keyword>
<organism evidence="11 12">
    <name type="scientific">Phytophthora megakarya</name>
    <dbReference type="NCBI Taxonomy" id="4795"/>
    <lineage>
        <taxon>Eukaryota</taxon>
        <taxon>Sar</taxon>
        <taxon>Stramenopiles</taxon>
        <taxon>Oomycota</taxon>
        <taxon>Peronosporomycetes</taxon>
        <taxon>Peronosporales</taxon>
        <taxon>Peronosporaceae</taxon>
        <taxon>Phytophthora</taxon>
    </lineage>
</organism>
<dbReference type="PANTHER" id="PTHR42648">
    <property type="entry name" value="TRANSPOSASE, PUTATIVE-RELATED"/>
    <property type="match status" value="1"/>
</dbReference>
<sequence length="318" mass="35993">MASANVAEAVREVKWGAVAIIPKVTGKILNVDQRGKPTLPKQYWVLDSGATHNMTSEKSYFRTIEEMDTNVQLLVTILPPNVDLYLFEHTKNTSDVYAYGGVGQQTIELWHSRLGHLGYQNIAKFIKQRSTTGIQISDRQLSDFPVWDECVKVNQQRAPFKNTNTEHAKQVNGLVFTDLKGAIEVDSLGRKRFVHLIVDDWSGYITVDLLRHKSEALQRFQEYVAHTENKHGRGIIVVNSDNEGQFISPAWIAYCNKKGIIRRATTPRTPEQNGSAEVRFRVLFRKVRSMLIAAQLLKQFWGEAIHAAVYAANCSPLQ</sequence>
<dbReference type="InterPro" id="IPR039537">
    <property type="entry name" value="Retrotran_Ty1/copia-like"/>
</dbReference>
<keyword evidence="5" id="KW-0460">Magnesium</keyword>
<dbReference type="InterPro" id="IPR025724">
    <property type="entry name" value="GAG-pre-integrase_dom"/>
</dbReference>
<dbReference type="AlphaFoldDB" id="A0A225W7J8"/>
<evidence type="ECO:0000256" key="1">
    <source>
        <dbReference type="ARBA" id="ARBA00022722"/>
    </source>
</evidence>
<dbReference type="EMBL" id="NBNE01001658">
    <property type="protein sequence ID" value="OWZ13149.1"/>
    <property type="molecule type" value="Genomic_DNA"/>
</dbReference>
<dbReference type="Proteomes" id="UP000198211">
    <property type="component" value="Unassembled WGS sequence"/>
</dbReference>
<keyword evidence="8" id="KW-0239">DNA-directed DNA polymerase</keyword>